<feature type="transmembrane region" description="Helical" evidence="5">
    <location>
        <begin position="293"/>
        <end position="312"/>
    </location>
</feature>
<feature type="transmembrane region" description="Helical" evidence="5">
    <location>
        <begin position="217"/>
        <end position="239"/>
    </location>
</feature>
<protein>
    <submittedName>
        <fullName evidence="7">O-antigen polymerase</fullName>
    </submittedName>
</protein>
<evidence type="ECO:0000259" key="6">
    <source>
        <dbReference type="Pfam" id="PF04932"/>
    </source>
</evidence>
<reference evidence="8" key="1">
    <citation type="submission" date="2018-02" db="EMBL/GenBank/DDBJ databases">
        <title>Genome sequence of Desulfocucumis palustris strain NAW-5.</title>
        <authorList>
            <person name="Watanabe M."/>
            <person name="Kojima H."/>
            <person name="Fukui M."/>
        </authorList>
    </citation>
    <scope>NUCLEOTIDE SEQUENCE [LARGE SCALE GENOMIC DNA]</scope>
    <source>
        <strain evidence="8">NAW-5</strain>
    </source>
</reference>
<dbReference type="EMBL" id="BFAV01000159">
    <property type="protein sequence ID" value="GBF35372.1"/>
    <property type="molecule type" value="Genomic_DNA"/>
</dbReference>
<evidence type="ECO:0000256" key="3">
    <source>
        <dbReference type="ARBA" id="ARBA00022989"/>
    </source>
</evidence>
<evidence type="ECO:0000256" key="2">
    <source>
        <dbReference type="ARBA" id="ARBA00022692"/>
    </source>
</evidence>
<feature type="domain" description="O-antigen ligase-related" evidence="6">
    <location>
        <begin position="300"/>
        <end position="433"/>
    </location>
</feature>
<evidence type="ECO:0000313" key="7">
    <source>
        <dbReference type="EMBL" id="GBF35372.1"/>
    </source>
</evidence>
<feature type="transmembrane region" description="Helical" evidence="5">
    <location>
        <begin position="457"/>
        <end position="475"/>
    </location>
</feature>
<accession>A0A2L2XGV7</accession>
<keyword evidence="2 5" id="KW-0812">Transmembrane</keyword>
<comment type="caution">
    <text evidence="7">The sequence shown here is derived from an EMBL/GenBank/DDBJ whole genome shotgun (WGS) entry which is preliminary data.</text>
</comment>
<gene>
    <name evidence="7" type="ORF">DCCM_4495</name>
</gene>
<feature type="transmembrane region" description="Helical" evidence="5">
    <location>
        <begin position="163"/>
        <end position="180"/>
    </location>
</feature>
<dbReference type="InterPro" id="IPR007016">
    <property type="entry name" value="O-antigen_ligase-rel_domated"/>
</dbReference>
<comment type="subcellular location">
    <subcellularLocation>
        <location evidence="1">Membrane</location>
        <topology evidence="1">Multi-pass membrane protein</topology>
    </subcellularLocation>
</comment>
<feature type="transmembrane region" description="Helical" evidence="5">
    <location>
        <begin position="324"/>
        <end position="350"/>
    </location>
</feature>
<feature type="transmembrane region" description="Helical" evidence="5">
    <location>
        <begin position="259"/>
        <end position="281"/>
    </location>
</feature>
<dbReference type="GO" id="GO:0016020">
    <property type="term" value="C:membrane"/>
    <property type="evidence" value="ECO:0007669"/>
    <property type="project" value="UniProtKB-SubCell"/>
</dbReference>
<dbReference type="PANTHER" id="PTHR37422">
    <property type="entry name" value="TEICHURONIC ACID BIOSYNTHESIS PROTEIN TUAE"/>
    <property type="match status" value="1"/>
</dbReference>
<dbReference type="Proteomes" id="UP000239549">
    <property type="component" value="Unassembled WGS sequence"/>
</dbReference>
<keyword evidence="3 5" id="KW-1133">Transmembrane helix</keyword>
<keyword evidence="8" id="KW-1185">Reference proteome</keyword>
<sequence>MEVVRNSLLYKFIVGIYAFFSQYGRGSLTLGFFTGAPYYTTQKAVTSSALIKLAAVPAGILAAPFAAAGSLLRRSIPGSLSNNINLPAFIENSLAWRAAAGIRVETALWLIVLYPVADYLLRNISPLAALSGSWDELLFLFILLAWPLQMAVRGGIYWRHTMLDIPIVVYMGIILFLYFLRSPDATLAAEGARVYIQYLLWYFVAANLLINRRQFDALITGIIGTAALLALIGILQYIIGVEMPAGWVDQAEAGVRTRVFSIVTSPNVLGSFLILIIPVTISRIINLKGNLPGRLFYAACLAAMLACLVFTYSRGAWLALAGGLALYSLLYSPKMLLVMVAGGLGVLKFVPGIGSRMSYMFSSAYLDSSARAGRLARWSMGLDRLKENLWLGEGFGRFGGAVATRRIPGSFYVDNFYLKTAVESGLIGLLALLWLLLNTIRLGFATLRRLADGKARLLAAGILAGLTGVMLHNGVENIFEVPMMSAYFWFMAGMLAAAPEIENADK</sequence>
<evidence type="ECO:0000256" key="1">
    <source>
        <dbReference type="ARBA" id="ARBA00004141"/>
    </source>
</evidence>
<evidence type="ECO:0000256" key="5">
    <source>
        <dbReference type="SAM" id="Phobius"/>
    </source>
</evidence>
<keyword evidence="4 5" id="KW-0472">Membrane</keyword>
<organism evidence="7 8">
    <name type="scientific">Desulfocucumis palustris</name>
    <dbReference type="NCBI Taxonomy" id="1898651"/>
    <lineage>
        <taxon>Bacteria</taxon>
        <taxon>Bacillati</taxon>
        <taxon>Bacillota</taxon>
        <taxon>Clostridia</taxon>
        <taxon>Eubacteriales</taxon>
        <taxon>Desulfocucumaceae</taxon>
        <taxon>Desulfocucumis</taxon>
    </lineage>
</organism>
<dbReference type="AlphaFoldDB" id="A0A2L2XGV7"/>
<dbReference type="InterPro" id="IPR051533">
    <property type="entry name" value="WaaL-like"/>
</dbReference>
<dbReference type="OrthoDB" id="9806320at2"/>
<proteinExistence type="predicted"/>
<dbReference type="PANTHER" id="PTHR37422:SF13">
    <property type="entry name" value="LIPOPOLYSACCHARIDE BIOSYNTHESIS PROTEIN PA4999-RELATED"/>
    <property type="match status" value="1"/>
</dbReference>
<feature type="transmembrane region" description="Helical" evidence="5">
    <location>
        <begin position="53"/>
        <end position="73"/>
    </location>
</feature>
<dbReference type="Pfam" id="PF04932">
    <property type="entry name" value="Wzy_C"/>
    <property type="match status" value="1"/>
</dbReference>
<evidence type="ECO:0000256" key="4">
    <source>
        <dbReference type="ARBA" id="ARBA00023136"/>
    </source>
</evidence>
<feature type="transmembrane region" description="Helical" evidence="5">
    <location>
        <begin position="416"/>
        <end position="437"/>
    </location>
</feature>
<feature type="transmembrane region" description="Helical" evidence="5">
    <location>
        <begin position="12"/>
        <end position="33"/>
    </location>
</feature>
<evidence type="ECO:0000313" key="8">
    <source>
        <dbReference type="Proteomes" id="UP000239549"/>
    </source>
</evidence>
<name>A0A2L2XGV7_9FIRM</name>
<feature type="transmembrane region" description="Helical" evidence="5">
    <location>
        <begin position="192"/>
        <end position="210"/>
    </location>
</feature>